<dbReference type="EMBL" id="VMYC01000013">
    <property type="protein sequence ID" value="TVX72576.1"/>
    <property type="molecule type" value="Genomic_DNA"/>
</dbReference>
<accession>A0A064C0V8</accession>
<dbReference type="Pfam" id="PF16828">
    <property type="entry name" value="GAGBD"/>
    <property type="match status" value="1"/>
</dbReference>
<comment type="caution">
    <text evidence="9">The sequence shown here is derived from an EMBL/GenBank/DDBJ whole genome shotgun (WGS) entry which is preliminary data.</text>
</comment>
<dbReference type="InterPro" id="IPR038183">
    <property type="entry name" value="RICH_sf"/>
</dbReference>
<feature type="region of interest" description="Disordered" evidence="5">
    <location>
        <begin position="708"/>
        <end position="728"/>
    </location>
</feature>
<dbReference type="InterPro" id="IPR019931">
    <property type="entry name" value="LPXTG_anchor"/>
</dbReference>
<gene>
    <name evidence="9" type="ORF">AZJ28_00925</name>
</gene>
<feature type="chain" id="PRO_5015027129" evidence="7">
    <location>
        <begin position="38"/>
        <end position="758"/>
    </location>
</feature>
<feature type="region of interest" description="Disordered" evidence="5">
    <location>
        <begin position="134"/>
        <end position="204"/>
    </location>
</feature>
<keyword evidence="6" id="KW-1133">Transmembrane helix</keyword>
<dbReference type="AlphaFoldDB" id="A0A064C0V8"/>
<feature type="compositionally biased region" description="Basic and acidic residues" evidence="5">
    <location>
        <begin position="384"/>
        <end position="397"/>
    </location>
</feature>
<name>A0A064C0V8_STREE</name>
<evidence type="ECO:0000256" key="3">
    <source>
        <dbReference type="ARBA" id="ARBA00022729"/>
    </source>
</evidence>
<reference evidence="9 10" key="1">
    <citation type="submission" date="2019-07" db="EMBL/GenBank/DDBJ databases">
        <authorList>
            <person name="Mohale T."/>
        </authorList>
    </citation>
    <scope>NUCLEOTIDE SEQUENCE [LARGE SCALE GENOMIC DNA]</scope>
    <source>
        <strain evidence="9 10">NTPn 59</strain>
    </source>
</reference>
<dbReference type="Gene3D" id="1.20.58.440">
    <property type="entry name" value="choline binding protein A"/>
    <property type="match status" value="1"/>
</dbReference>
<sequence>MSKSNHERRMRYSIRKFSVGVASVAVASLFMGSVVHATENVSANPPIPQIVSPGDKKEYEDAVQRVNKEISDYVTSRLDSLDRSVSGFSEIVTKVQVVVDKYRDKIDRVSTKSMVEELGREVKKKVDEEIKLFQNRSGSKSTPKGLSLNDGLQGGGDPSVGQGPGVVPQPGGQAGGSMVVPPVTQTPPSTSPSPGQKATEAEKKKLQDLIRQGQEELKKLEDYLREVNNYPELPDNDPDYKVQKKDIWDNSKDTAPKKIQVFKEQLEKQTYTEKTLKDAVAEFIYYQFHAQIETMTRKIATYRKKHPNVAEVERLFSEKLKQTANSTYATLEGEALKTYFERDFLPVFNKIHSIIEELEKKSSQGELKKQDKVAEAQKKVEEAEKKAKAQKEEDRRNYPTNTSKTIELEIAEAQVEVAKAELELAQAQAQTPQDTDKINTAKAKVETAKSKVKTLEKIKSDSGRAQAGDQKPSMPAPDTKPDLQPQPEVPSTSPEPKPIPQPDGKQPSTPKEPENKKPSVPTQEKPIPQPEKPKPEVKPQPETPKTSKIITASDGKTKVTVVFDKAVDADKVNIKEVTTKELAEKIARQTGGGTVRIFDLSLSKGGKETHVNGERTVRLALGQTASDVHVYHVKENGDLERIPSKVENGQVVFKTNHFSLFAIKTLSKNQNVTTPKQIKPSVQHGQTQIGENQTGKFQNKEVNHKPLATGNETMAKENPTSATEKNLPSTGAATNLVLEIIGLLGLAGTSLIAMKRRK</sequence>
<dbReference type="Gene3D" id="1.20.81.20">
    <property type="match status" value="1"/>
</dbReference>
<feature type="region of interest" description="Disordered" evidence="5">
    <location>
        <begin position="384"/>
        <end position="405"/>
    </location>
</feature>
<evidence type="ECO:0000256" key="6">
    <source>
        <dbReference type="SAM" id="Phobius"/>
    </source>
</evidence>
<keyword evidence="4" id="KW-0572">Peptidoglycan-anchor</keyword>
<dbReference type="NCBIfam" id="TIGR01168">
    <property type="entry name" value="YSIRK_signal"/>
    <property type="match status" value="1"/>
</dbReference>
<keyword evidence="2" id="KW-0964">Secreted</keyword>
<feature type="compositionally biased region" description="Gly residues" evidence="5">
    <location>
        <begin position="152"/>
        <end position="164"/>
    </location>
</feature>
<dbReference type="PROSITE" id="PS50847">
    <property type="entry name" value="GRAM_POS_ANCHORING"/>
    <property type="match status" value="1"/>
</dbReference>
<dbReference type="Pfam" id="PF04650">
    <property type="entry name" value="YSIRK_signal"/>
    <property type="match status" value="1"/>
</dbReference>
<feature type="compositionally biased region" description="Polar residues" evidence="5">
    <location>
        <begin position="718"/>
        <end position="728"/>
    </location>
</feature>
<evidence type="ECO:0000313" key="10">
    <source>
        <dbReference type="Proteomes" id="UP000315060"/>
    </source>
</evidence>
<keyword evidence="6" id="KW-0472">Membrane</keyword>
<feature type="compositionally biased region" description="Basic and acidic residues" evidence="5">
    <location>
        <begin position="434"/>
        <end position="462"/>
    </location>
</feature>
<evidence type="ECO:0000256" key="5">
    <source>
        <dbReference type="SAM" id="MobiDB-lite"/>
    </source>
</evidence>
<evidence type="ECO:0000259" key="8">
    <source>
        <dbReference type="PROSITE" id="PS50847"/>
    </source>
</evidence>
<keyword evidence="3 7" id="KW-0732">Signal</keyword>
<dbReference type="Gene3D" id="1.20.140.130">
    <property type="match status" value="1"/>
</dbReference>
<protein>
    <submittedName>
        <fullName evidence="9">YSIRK signal domain/LPXTG anchor domain surface protein</fullName>
    </submittedName>
</protein>
<keyword evidence="1" id="KW-0134">Cell wall</keyword>
<dbReference type="InterPro" id="IPR038349">
    <property type="entry name" value="GAG_BD_sf"/>
</dbReference>
<evidence type="ECO:0000256" key="1">
    <source>
        <dbReference type="ARBA" id="ARBA00022512"/>
    </source>
</evidence>
<evidence type="ECO:0000256" key="7">
    <source>
        <dbReference type="SAM" id="SignalP"/>
    </source>
</evidence>
<dbReference type="Proteomes" id="UP000315060">
    <property type="component" value="Unassembled WGS sequence"/>
</dbReference>
<dbReference type="InterPro" id="IPR005877">
    <property type="entry name" value="YSIRK_signal_dom"/>
</dbReference>
<evidence type="ECO:0000256" key="2">
    <source>
        <dbReference type="ARBA" id="ARBA00022525"/>
    </source>
</evidence>
<proteinExistence type="predicted"/>
<feature type="signal peptide" evidence="7">
    <location>
        <begin position="1"/>
        <end position="37"/>
    </location>
</feature>
<feature type="region of interest" description="Disordered" evidence="5">
    <location>
        <begin position="426"/>
        <end position="551"/>
    </location>
</feature>
<feature type="domain" description="Gram-positive cocci surface proteins LPxTG" evidence="8">
    <location>
        <begin position="727"/>
        <end position="758"/>
    </location>
</feature>
<feature type="transmembrane region" description="Helical" evidence="6">
    <location>
        <begin position="736"/>
        <end position="754"/>
    </location>
</feature>
<feature type="compositionally biased region" description="Low complexity" evidence="5">
    <location>
        <begin position="179"/>
        <end position="194"/>
    </location>
</feature>
<feature type="compositionally biased region" description="Polar residues" evidence="5">
    <location>
        <begin position="134"/>
        <end position="144"/>
    </location>
</feature>
<evidence type="ECO:0000313" key="9">
    <source>
        <dbReference type="EMBL" id="TVX72576.1"/>
    </source>
</evidence>
<dbReference type="Pfam" id="PF00746">
    <property type="entry name" value="Gram_pos_anchor"/>
    <property type="match status" value="1"/>
</dbReference>
<organism evidence="9 10">
    <name type="scientific">Streptococcus pneumoniae</name>
    <dbReference type="NCBI Taxonomy" id="1313"/>
    <lineage>
        <taxon>Bacteria</taxon>
        <taxon>Bacillati</taxon>
        <taxon>Bacillota</taxon>
        <taxon>Bacilli</taxon>
        <taxon>Lactobacillales</taxon>
        <taxon>Streptococcaceae</taxon>
        <taxon>Streptococcus</taxon>
    </lineage>
</organism>
<dbReference type="InterPro" id="IPR031792">
    <property type="entry name" value="GAG_BD"/>
</dbReference>
<keyword evidence="6" id="KW-0812">Transmembrane</keyword>
<dbReference type="NCBIfam" id="TIGR01167">
    <property type="entry name" value="LPXTG_anchor"/>
    <property type="match status" value="1"/>
</dbReference>
<evidence type="ECO:0000256" key="4">
    <source>
        <dbReference type="ARBA" id="ARBA00023088"/>
    </source>
</evidence>